<dbReference type="GO" id="GO:0005506">
    <property type="term" value="F:iron ion binding"/>
    <property type="evidence" value="ECO:0007669"/>
    <property type="project" value="InterPro"/>
</dbReference>
<keyword evidence="4 9" id="KW-0479">Metal-binding</keyword>
<dbReference type="PROSITE" id="PS00086">
    <property type="entry name" value="CYTOCHROME_P450"/>
    <property type="match status" value="3"/>
</dbReference>
<sequence>MDYTLSPFLYAAPLLLAFYIITKHFLRKFHNHPPAPFLTFPIIGHLYLFKKPLQRSLAKISDRYGPVLLLQFGSRKVLLVSSPAGAEECFTKNDVVFANRPHLMAGKHLGYNFTSLAWSSYGDHWRNLRRITSVEMFSTHRLQMLHGIRVDEVKSMVKRINSSAMAEKSVDMKSMFFELMLNVMMRTIAGKRYYGENVEDIEEATRFREMVEETFRIGGATNVGDFLPALKLLVRKLEKSLLVLQQKRDEFMQGLIKGCRKRMEKDGTVTDSEIEGKKKSLIEVLLTLQEKEPEYYKDEIIRSLMLVLLAAGTDTSVGTMEWALSLMLNHPETLKKAQAEIDERIGHERLIDESDMNNLPYLRCIVNETFRMYPAGPLLVPHESSEETTVGGYRVPRGTMLLVNLWAIHNDPKLWDEPRKFKPERFEGLEGVRDGYKMMPFGSGRRSCPGEGLAVRMVALSLGCIIQCFDWQRIGDELVDMTEGTGLTLPKAQPLVAKCSPRPVIYHFLHKLQNLPPSPFPVLPFIGHLYLLGKPFHRALFKVSNRYGSVVFLQFGSRPVLLVSSPSAAEECFTKNDIIFANRPDFLSGKHFGYNFTSLAWSSYGEHWRNLRRISSIEVLSSYRIQTLSSIRSDEINYLIRRLFRVSIEGSEKIVEIKSSLFNFTFNVLSRMIAGKRYYGEKVENSKEAKLFQDISKATITTIPKANILDFLPFMRWFGLHDVEEKMMELQKKRDNFMQKEIDEHRRLKTNGSFPSAEVVAGKKKIIMEVLLDLQKTDPEYYTDETIRSLMLVLLQAGSDTSAVTLEWAFSHLLDNPEILKTAQTEIDNKVGQDRLIDESDLAQLPYIRCIINETLRMHPAAPLLVPHLSSEECKVAGYRVPRGTVLLVNAWGIHHDPKVWKEPQKFNPDRFLGFEGVKEGCKFIPFGSGRRGCPGENLAIHVIGLALGSLLQCFEWDKPNREIIDMSEGTGFTLSPKVQPLLAKCSPRPHMLQNLPPSPFPALPFIGHLYLLSRPFHRALFKVSNHYGSVVFLQFGSRPVLLVSSPLVAEECFTKNDIIFANRPDFLSGKYFGYNFTILAWSSYGEHWRNLRRISTLEVLSSYRIQTLSIIRSDEINYLIRRLFRVSIESSEIIVEMKSSLFNFTFNVISRMIAGKRYYGENSKEAMLFQDISKDTINTAPKTNILDFLPFMRWFGLHSVEEKMMELQKKKDNFMRKEIDEHSRLKSSGSFPSAEVVAGKKKTIMEKTDPKYYTDKMIRNLLLILLQAGSDTSAITLEWAFSRLLDNPEILKTAQTEIDNQVGQDRLIDESDLAQLPYIRCIINETLRMHPAAPLLLPHLSSEECKVAGYRVPRGTILLVNAWGIHHDPKVWEDPEKFNPDRFIGFESVKEGCKFIPFGSGRRGCPGENLAIHVIGLALGSLLQCFEWDKPNSETIDMSEGTGFTISPKVQPLLAKCSP</sequence>
<evidence type="ECO:0000256" key="7">
    <source>
        <dbReference type="ARBA" id="ARBA00023033"/>
    </source>
</evidence>
<evidence type="ECO:0000256" key="10">
    <source>
        <dbReference type="SAM" id="Phobius"/>
    </source>
</evidence>
<keyword evidence="3 9" id="KW-0349">Heme</keyword>
<name>A0A3Q7G6F7_SOLLC</name>
<evidence type="ECO:0000256" key="9">
    <source>
        <dbReference type="PIRSR" id="PIRSR602401-1"/>
    </source>
</evidence>
<keyword evidence="10" id="KW-0812">Transmembrane</keyword>
<evidence type="ECO:0000256" key="1">
    <source>
        <dbReference type="ARBA" id="ARBA00004370"/>
    </source>
</evidence>
<dbReference type="PRINTS" id="PR00463">
    <property type="entry name" value="EP450I"/>
</dbReference>
<reference evidence="11" key="1">
    <citation type="journal article" date="2012" name="Nature">
        <title>The tomato genome sequence provides insights into fleshy fruit evolution.</title>
        <authorList>
            <consortium name="Tomato Genome Consortium"/>
        </authorList>
    </citation>
    <scope>NUCLEOTIDE SEQUENCE [LARGE SCALE GENOMIC DNA]</scope>
    <source>
        <strain evidence="11">cv. Heinz 1706</strain>
    </source>
</reference>
<proteinExistence type="inferred from homology"/>
<dbReference type="Proteomes" id="UP000004994">
    <property type="component" value="Chromosome 4"/>
</dbReference>
<dbReference type="GO" id="GO:0004497">
    <property type="term" value="F:monooxygenase activity"/>
    <property type="evidence" value="ECO:0007669"/>
    <property type="project" value="UniProtKB-KW"/>
</dbReference>
<keyword evidence="12" id="KW-1185">Reference proteome</keyword>
<dbReference type="Gramene" id="Solyc04g078290.3.1">
    <property type="protein sequence ID" value="Solyc04g078290.3.1"/>
    <property type="gene ID" value="Solyc04g078290.3"/>
</dbReference>
<dbReference type="PANTHER" id="PTHR47947">
    <property type="entry name" value="CYTOCHROME P450 82C3-RELATED"/>
    <property type="match status" value="1"/>
</dbReference>
<evidence type="ECO:0000256" key="3">
    <source>
        <dbReference type="ARBA" id="ARBA00022617"/>
    </source>
</evidence>
<comment type="subcellular location">
    <subcellularLocation>
        <location evidence="1">Membrane</location>
    </subcellularLocation>
</comment>
<dbReference type="PRINTS" id="PR00385">
    <property type="entry name" value="P450"/>
</dbReference>
<protein>
    <recommendedName>
        <fullName evidence="13">Cytochrome P450</fullName>
    </recommendedName>
</protein>
<dbReference type="Pfam" id="PF00067">
    <property type="entry name" value="p450"/>
    <property type="match status" value="3"/>
</dbReference>
<dbReference type="OMA" id="MAMICEK"/>
<organism evidence="11">
    <name type="scientific">Solanum lycopersicum</name>
    <name type="common">Tomato</name>
    <name type="synonym">Lycopersicon esculentum</name>
    <dbReference type="NCBI Taxonomy" id="4081"/>
    <lineage>
        <taxon>Eukaryota</taxon>
        <taxon>Viridiplantae</taxon>
        <taxon>Streptophyta</taxon>
        <taxon>Embryophyta</taxon>
        <taxon>Tracheophyta</taxon>
        <taxon>Spermatophyta</taxon>
        <taxon>Magnoliopsida</taxon>
        <taxon>eudicotyledons</taxon>
        <taxon>Gunneridae</taxon>
        <taxon>Pentapetalae</taxon>
        <taxon>asterids</taxon>
        <taxon>lamiids</taxon>
        <taxon>Solanales</taxon>
        <taxon>Solanaceae</taxon>
        <taxon>Solanoideae</taxon>
        <taxon>Solaneae</taxon>
        <taxon>Solanum</taxon>
        <taxon>Solanum subgen. Lycopersicon</taxon>
    </lineage>
</organism>
<dbReference type="FunFam" id="1.10.630.10:FF:000023">
    <property type="entry name" value="Cytochrome P450 family protein"/>
    <property type="match status" value="3"/>
</dbReference>
<comment type="similarity">
    <text evidence="2">Belongs to the cytochrome P450 family.</text>
</comment>
<evidence type="ECO:0000256" key="2">
    <source>
        <dbReference type="ARBA" id="ARBA00010617"/>
    </source>
</evidence>
<dbReference type="PaxDb" id="4081-Solyc04g078290.2.1"/>
<evidence type="ECO:0000256" key="8">
    <source>
        <dbReference type="ARBA" id="ARBA00023136"/>
    </source>
</evidence>
<dbReference type="GO" id="GO:0016020">
    <property type="term" value="C:membrane"/>
    <property type="evidence" value="ECO:0007669"/>
    <property type="project" value="UniProtKB-SubCell"/>
</dbReference>
<comment type="cofactor">
    <cofactor evidence="9">
        <name>heme</name>
        <dbReference type="ChEBI" id="CHEBI:30413"/>
    </cofactor>
</comment>
<dbReference type="InParanoid" id="A0A3Q7G6F7"/>
<evidence type="ECO:0000313" key="12">
    <source>
        <dbReference type="Proteomes" id="UP000004994"/>
    </source>
</evidence>
<dbReference type="PANTHER" id="PTHR47947:SF57">
    <property type="entry name" value="CYTOCHROME P450 81F3-LIKE"/>
    <property type="match status" value="1"/>
</dbReference>
<dbReference type="InterPro" id="IPR002401">
    <property type="entry name" value="Cyt_P450_E_grp-I"/>
</dbReference>
<dbReference type="InterPro" id="IPR050651">
    <property type="entry name" value="Plant_Cytochrome_P450_Monoox"/>
</dbReference>
<dbReference type="GO" id="GO:0016705">
    <property type="term" value="F:oxidoreductase activity, acting on paired donors, with incorporation or reduction of molecular oxygen"/>
    <property type="evidence" value="ECO:0007669"/>
    <property type="project" value="InterPro"/>
</dbReference>
<feature type="transmembrane region" description="Helical" evidence="10">
    <location>
        <begin position="7"/>
        <end position="26"/>
    </location>
</feature>
<dbReference type="EnsemblPlants" id="Solyc04g078290.3.1">
    <property type="protein sequence ID" value="Solyc04g078290.3.1"/>
    <property type="gene ID" value="Solyc04g078290.3"/>
</dbReference>
<reference evidence="11" key="2">
    <citation type="submission" date="2019-01" db="UniProtKB">
        <authorList>
            <consortium name="EnsemblPlants"/>
        </authorList>
    </citation>
    <scope>IDENTIFICATION</scope>
    <source>
        <strain evidence="11">cv. Heinz 1706</strain>
    </source>
</reference>
<evidence type="ECO:0000313" key="11">
    <source>
        <dbReference type="EnsemblPlants" id="Solyc04g078290.3.1"/>
    </source>
</evidence>
<accession>A0A3Q7G6F7</accession>
<dbReference type="GO" id="GO:0020037">
    <property type="term" value="F:heme binding"/>
    <property type="evidence" value="ECO:0007669"/>
    <property type="project" value="InterPro"/>
</dbReference>
<dbReference type="InterPro" id="IPR017972">
    <property type="entry name" value="Cyt_P450_CS"/>
</dbReference>
<dbReference type="InterPro" id="IPR001128">
    <property type="entry name" value="Cyt_P450"/>
</dbReference>
<dbReference type="SUPFAM" id="SSF48264">
    <property type="entry name" value="Cytochrome P450"/>
    <property type="match status" value="3"/>
</dbReference>
<keyword evidence="5" id="KW-0560">Oxidoreductase</keyword>
<feature type="binding site" description="axial binding residue" evidence="9">
    <location>
        <position position="934"/>
    </location>
    <ligand>
        <name>heme</name>
        <dbReference type="ChEBI" id="CHEBI:30413"/>
    </ligand>
    <ligandPart>
        <name>Fe</name>
        <dbReference type="ChEBI" id="CHEBI:18248"/>
    </ligandPart>
</feature>
<keyword evidence="8 10" id="KW-0472">Membrane</keyword>
<dbReference type="Gene3D" id="1.10.630.10">
    <property type="entry name" value="Cytochrome P450"/>
    <property type="match status" value="3"/>
</dbReference>
<keyword evidence="10" id="KW-1133">Transmembrane helix</keyword>
<dbReference type="InterPro" id="IPR036396">
    <property type="entry name" value="Cyt_P450_sf"/>
</dbReference>
<keyword evidence="6 9" id="KW-0408">Iron</keyword>
<evidence type="ECO:0000256" key="4">
    <source>
        <dbReference type="ARBA" id="ARBA00022723"/>
    </source>
</evidence>
<evidence type="ECO:0000256" key="6">
    <source>
        <dbReference type="ARBA" id="ARBA00023004"/>
    </source>
</evidence>
<dbReference type="CDD" id="cd20653">
    <property type="entry name" value="CYP81"/>
    <property type="match status" value="3"/>
</dbReference>
<keyword evidence="7" id="KW-0503">Monooxygenase</keyword>
<evidence type="ECO:0008006" key="13">
    <source>
        <dbReference type="Google" id="ProtNLM"/>
    </source>
</evidence>
<evidence type="ECO:0000256" key="5">
    <source>
        <dbReference type="ARBA" id="ARBA00023002"/>
    </source>
</evidence>